<dbReference type="PANTHER" id="PTHR37299:SF1">
    <property type="entry name" value="STAGE 0 SPORULATION PROTEIN A HOMOLOG"/>
    <property type="match status" value="1"/>
</dbReference>
<keyword evidence="5" id="KW-1185">Reference proteome</keyword>
<dbReference type="InterPro" id="IPR007492">
    <property type="entry name" value="LytTR_DNA-bd_dom"/>
</dbReference>
<feature type="modified residue" description="4-aspartylphosphate" evidence="1">
    <location>
        <position position="54"/>
    </location>
</feature>
<dbReference type="SUPFAM" id="SSF52172">
    <property type="entry name" value="CheY-like"/>
    <property type="match status" value="1"/>
</dbReference>
<dbReference type="InterPro" id="IPR011006">
    <property type="entry name" value="CheY-like_superfamily"/>
</dbReference>
<evidence type="ECO:0000313" key="4">
    <source>
        <dbReference type="EMBL" id="ATL45743.1"/>
    </source>
</evidence>
<dbReference type="InterPro" id="IPR046947">
    <property type="entry name" value="LytR-like"/>
</dbReference>
<proteinExistence type="predicted"/>
<evidence type="ECO:0000256" key="1">
    <source>
        <dbReference type="PROSITE-ProRule" id="PRU00169"/>
    </source>
</evidence>
<accession>A0A291QPB9</accession>
<evidence type="ECO:0000259" key="2">
    <source>
        <dbReference type="PROSITE" id="PS50110"/>
    </source>
</evidence>
<dbReference type="GO" id="GO:0003677">
    <property type="term" value="F:DNA binding"/>
    <property type="evidence" value="ECO:0007669"/>
    <property type="project" value="UniProtKB-KW"/>
</dbReference>
<dbReference type="GO" id="GO:0000156">
    <property type="term" value="F:phosphorelay response regulator activity"/>
    <property type="evidence" value="ECO:0007669"/>
    <property type="project" value="InterPro"/>
</dbReference>
<sequence length="244" mass="27484">MISCIIVDDEQHAIDLLVHHLGKVPFLELLYTSTDPVEALQFLHHTKVDLVFLDVQMPTMTGIDFIKTINGKSKVILTTAYSEYAFEGFENEVVDYLLKPIPFPRFLKAAQKALSLVESPAATGASAPVQDDFIFVKTEQKGKLIKINIDDILFIEGLKNYVCINTLQGEKIIALLNVKDLEERLPQNKFCRTHKSFIIATNCIKMIEGNTVYLENSEQAVPVGDTYKEAFMNQVKGKIMSNKK</sequence>
<dbReference type="Gene3D" id="2.40.50.1020">
    <property type="entry name" value="LytTr DNA-binding domain"/>
    <property type="match status" value="1"/>
</dbReference>
<dbReference type="Pfam" id="PF04397">
    <property type="entry name" value="LytTR"/>
    <property type="match status" value="1"/>
</dbReference>
<evidence type="ECO:0000259" key="3">
    <source>
        <dbReference type="PROSITE" id="PS50930"/>
    </source>
</evidence>
<dbReference type="PROSITE" id="PS50110">
    <property type="entry name" value="RESPONSE_REGULATORY"/>
    <property type="match status" value="1"/>
</dbReference>
<dbReference type="Gene3D" id="3.40.50.2300">
    <property type="match status" value="1"/>
</dbReference>
<organism evidence="4 5">
    <name type="scientific">Chitinophaga caeni</name>
    <dbReference type="NCBI Taxonomy" id="2029983"/>
    <lineage>
        <taxon>Bacteria</taxon>
        <taxon>Pseudomonadati</taxon>
        <taxon>Bacteroidota</taxon>
        <taxon>Chitinophagia</taxon>
        <taxon>Chitinophagales</taxon>
        <taxon>Chitinophagaceae</taxon>
        <taxon>Chitinophaga</taxon>
    </lineage>
</organism>
<dbReference type="OrthoDB" id="1646880at2"/>
<keyword evidence="4" id="KW-0238">DNA-binding</keyword>
<dbReference type="Proteomes" id="UP000220133">
    <property type="component" value="Chromosome"/>
</dbReference>
<feature type="domain" description="Response regulatory" evidence="2">
    <location>
        <begin position="3"/>
        <end position="114"/>
    </location>
</feature>
<keyword evidence="1" id="KW-0597">Phosphoprotein</keyword>
<dbReference type="KEGG" id="cbae:COR50_00415"/>
<dbReference type="PROSITE" id="PS50930">
    <property type="entry name" value="HTH_LYTTR"/>
    <property type="match status" value="1"/>
</dbReference>
<protein>
    <submittedName>
        <fullName evidence="4">DNA-binding response regulator</fullName>
    </submittedName>
</protein>
<dbReference type="InterPro" id="IPR001789">
    <property type="entry name" value="Sig_transdc_resp-reg_receiver"/>
</dbReference>
<dbReference type="AlphaFoldDB" id="A0A291QPB9"/>
<reference evidence="4 5" key="1">
    <citation type="submission" date="2017-10" db="EMBL/GenBank/DDBJ databases">
        <title>Paenichitinophaga pekingensis gen. nov., sp. nov., isolated from activated sludge.</title>
        <authorList>
            <person name="Jin D."/>
            <person name="Kong X."/>
            <person name="Deng Y."/>
            <person name="Bai Z."/>
        </authorList>
    </citation>
    <scope>NUCLEOTIDE SEQUENCE [LARGE SCALE GENOMIC DNA]</scope>
    <source>
        <strain evidence="4 5">13</strain>
    </source>
</reference>
<feature type="domain" description="HTH LytTR-type" evidence="3">
    <location>
        <begin position="141"/>
        <end position="208"/>
    </location>
</feature>
<gene>
    <name evidence="4" type="ORF">COR50_00415</name>
</gene>
<dbReference type="PANTHER" id="PTHR37299">
    <property type="entry name" value="TRANSCRIPTIONAL REGULATOR-RELATED"/>
    <property type="match status" value="1"/>
</dbReference>
<name>A0A291QPB9_9BACT</name>
<dbReference type="EMBL" id="CP023777">
    <property type="protein sequence ID" value="ATL45743.1"/>
    <property type="molecule type" value="Genomic_DNA"/>
</dbReference>
<dbReference type="SMART" id="SM00850">
    <property type="entry name" value="LytTR"/>
    <property type="match status" value="1"/>
</dbReference>
<dbReference type="Pfam" id="PF00072">
    <property type="entry name" value="Response_reg"/>
    <property type="match status" value="1"/>
</dbReference>
<dbReference type="RefSeq" id="WP_098192133.1">
    <property type="nucleotide sequence ID" value="NZ_CP023777.1"/>
</dbReference>
<dbReference type="SMART" id="SM00448">
    <property type="entry name" value="REC"/>
    <property type="match status" value="1"/>
</dbReference>
<evidence type="ECO:0000313" key="5">
    <source>
        <dbReference type="Proteomes" id="UP000220133"/>
    </source>
</evidence>